<keyword evidence="2" id="KW-1185">Reference proteome</keyword>
<dbReference type="EMBL" id="PDJK01000002">
    <property type="protein sequence ID" value="PFG50145.1"/>
    <property type="molecule type" value="Genomic_DNA"/>
</dbReference>
<gene>
    <name evidence="1" type="ORF">ATK36_5351</name>
</gene>
<organism evidence="1 2">
    <name type="scientific">Amycolatopsis sulphurea</name>
    <dbReference type="NCBI Taxonomy" id="76022"/>
    <lineage>
        <taxon>Bacteria</taxon>
        <taxon>Bacillati</taxon>
        <taxon>Actinomycetota</taxon>
        <taxon>Actinomycetes</taxon>
        <taxon>Pseudonocardiales</taxon>
        <taxon>Pseudonocardiaceae</taxon>
        <taxon>Amycolatopsis</taxon>
    </lineage>
</organism>
<protein>
    <submittedName>
        <fullName evidence="1">Uncharacterized protein</fullName>
    </submittedName>
</protein>
<dbReference type="Proteomes" id="UP000243542">
    <property type="component" value="Unassembled WGS sequence"/>
</dbReference>
<name>A0A2A9FI72_9PSEU</name>
<evidence type="ECO:0000313" key="2">
    <source>
        <dbReference type="Proteomes" id="UP000243542"/>
    </source>
</evidence>
<accession>A0A2A9FI72</accession>
<proteinExistence type="predicted"/>
<dbReference type="AlphaFoldDB" id="A0A2A9FI72"/>
<dbReference type="RefSeq" id="WP_098513937.1">
    <property type="nucleotide sequence ID" value="NZ_JBIAKZ010000012.1"/>
</dbReference>
<sequence>MTRFESTVDCLVLRGARAGVGLGYTLEAAAVRLADDIAELRVDGGLPAHMCTVITVLPQQRVLEIRVEGLSVEADPDRTTIREVTHALFELASYHNIVALDATTPPFFTQRILFVDREGRPFSAMIGSGIGDVESLTSPPKNQPGRVAPA</sequence>
<evidence type="ECO:0000313" key="1">
    <source>
        <dbReference type="EMBL" id="PFG50145.1"/>
    </source>
</evidence>
<reference evidence="1 2" key="1">
    <citation type="submission" date="2017-10" db="EMBL/GenBank/DDBJ databases">
        <title>Sequencing the genomes of 1000 actinobacteria strains.</title>
        <authorList>
            <person name="Klenk H.-P."/>
        </authorList>
    </citation>
    <scope>NUCLEOTIDE SEQUENCE [LARGE SCALE GENOMIC DNA]</scope>
    <source>
        <strain evidence="1 2">DSM 46092</strain>
    </source>
</reference>
<comment type="caution">
    <text evidence="1">The sequence shown here is derived from an EMBL/GenBank/DDBJ whole genome shotgun (WGS) entry which is preliminary data.</text>
</comment>